<dbReference type="EMBL" id="JAUFPT010000054">
    <property type="protein sequence ID" value="MDN3571917.1"/>
    <property type="molecule type" value="Genomic_DNA"/>
</dbReference>
<reference evidence="2" key="1">
    <citation type="journal article" date="2019" name="Int. J. Syst. Evol. Microbiol.">
        <title>The Global Catalogue of Microorganisms (GCM) 10K type strain sequencing project: providing services to taxonomists for standard genome sequencing and annotation.</title>
        <authorList>
            <consortium name="The Broad Institute Genomics Platform"/>
            <consortium name="The Broad Institute Genome Sequencing Center for Infectious Disease"/>
            <person name="Wu L."/>
            <person name="Ma J."/>
        </authorList>
    </citation>
    <scope>NUCLEOTIDE SEQUENCE [LARGE SCALE GENOMIC DNA]</scope>
    <source>
        <strain evidence="2">CECT 7806</strain>
    </source>
</reference>
<comment type="caution">
    <text evidence="1">The sequence shown here is derived from an EMBL/GenBank/DDBJ whole genome shotgun (WGS) entry which is preliminary data.</text>
</comment>
<proteinExistence type="predicted"/>
<evidence type="ECO:0000313" key="2">
    <source>
        <dbReference type="Proteomes" id="UP001244297"/>
    </source>
</evidence>
<evidence type="ECO:0000313" key="1">
    <source>
        <dbReference type="EMBL" id="MDN3571917.1"/>
    </source>
</evidence>
<gene>
    <name evidence="1" type="ORF">QWZ18_14935</name>
</gene>
<dbReference type="Proteomes" id="UP001244297">
    <property type="component" value="Unassembled WGS sequence"/>
</dbReference>
<sequence length="71" mass="6919">MIAHGAAALTGVARVYAPGAARVDAGAQTNPDPGLALPGTARGLPGCRRAFGAAVPAALSPAVTRLTRSGR</sequence>
<keyword evidence="2" id="KW-1185">Reference proteome</keyword>
<dbReference type="RefSeq" id="WP_238286889.1">
    <property type="nucleotide sequence ID" value="NZ_BPQS01000008.1"/>
</dbReference>
<protein>
    <submittedName>
        <fullName evidence="1">Uncharacterized protein</fullName>
    </submittedName>
</protein>
<accession>A0ABT8AQD1</accession>
<organism evidence="1 2">
    <name type="scientific">Methylobacterium longum</name>
    <dbReference type="NCBI Taxonomy" id="767694"/>
    <lineage>
        <taxon>Bacteria</taxon>
        <taxon>Pseudomonadati</taxon>
        <taxon>Pseudomonadota</taxon>
        <taxon>Alphaproteobacteria</taxon>
        <taxon>Hyphomicrobiales</taxon>
        <taxon>Methylobacteriaceae</taxon>
        <taxon>Methylobacterium</taxon>
    </lineage>
</organism>
<name>A0ABT8AQD1_9HYPH</name>